<evidence type="ECO:0000313" key="1">
    <source>
        <dbReference type="EMBL" id="KAJ9087551.1"/>
    </source>
</evidence>
<name>A0ACC2UM76_9FUNG</name>
<evidence type="ECO:0000313" key="2">
    <source>
        <dbReference type="Proteomes" id="UP001165960"/>
    </source>
</evidence>
<gene>
    <name evidence="1" type="primary">MYO1_5</name>
    <name evidence="1" type="ORF">DSO57_1032125</name>
</gene>
<dbReference type="EMBL" id="QTSX02000238">
    <property type="protein sequence ID" value="KAJ9087551.1"/>
    <property type="molecule type" value="Genomic_DNA"/>
</dbReference>
<dbReference type="Proteomes" id="UP001165960">
    <property type="component" value="Unassembled WGS sequence"/>
</dbReference>
<proteinExistence type="predicted"/>
<comment type="caution">
    <text evidence="1">The sequence shown here is derived from an EMBL/GenBank/DDBJ whole genome shotgun (WGS) entry which is preliminary data.</text>
</comment>
<sequence>MTLLSKVDNDEINTNLEKRFFAGDIYTYIGHVLISVNPFKDLGLYTDEILNSYIGKNRLEMPPHVFAIAESAYYNLKSYKEKSVYHH</sequence>
<accession>A0ACC2UM76</accession>
<protein>
    <submittedName>
        <fullName evidence="1">Class II myosin</fullName>
    </submittedName>
</protein>
<organism evidence="1 2">
    <name type="scientific">Entomophthora muscae</name>
    <dbReference type="NCBI Taxonomy" id="34485"/>
    <lineage>
        <taxon>Eukaryota</taxon>
        <taxon>Fungi</taxon>
        <taxon>Fungi incertae sedis</taxon>
        <taxon>Zoopagomycota</taxon>
        <taxon>Entomophthoromycotina</taxon>
        <taxon>Entomophthoromycetes</taxon>
        <taxon>Entomophthorales</taxon>
        <taxon>Entomophthoraceae</taxon>
        <taxon>Entomophthora</taxon>
    </lineage>
</organism>
<reference evidence="1" key="1">
    <citation type="submission" date="2022-04" db="EMBL/GenBank/DDBJ databases">
        <title>Genome of the entomopathogenic fungus Entomophthora muscae.</title>
        <authorList>
            <person name="Elya C."/>
            <person name="Lovett B.R."/>
            <person name="Lee E."/>
            <person name="Macias A.M."/>
            <person name="Hajek A.E."/>
            <person name="De Bivort B.L."/>
            <person name="Kasson M.T."/>
            <person name="De Fine Licht H.H."/>
            <person name="Stajich J.E."/>
        </authorList>
    </citation>
    <scope>NUCLEOTIDE SEQUENCE</scope>
    <source>
        <strain evidence="1">Berkeley</strain>
    </source>
</reference>
<keyword evidence="2" id="KW-1185">Reference proteome</keyword>